<dbReference type="Proteomes" id="UP000499080">
    <property type="component" value="Unassembled WGS sequence"/>
</dbReference>
<name>A0A4Y2X3C5_ARAVE</name>
<accession>A0A4Y2X3C5</accession>
<gene>
    <name evidence="1" type="ORF">AVEN_140973_1</name>
</gene>
<proteinExistence type="predicted"/>
<evidence type="ECO:0000313" key="2">
    <source>
        <dbReference type="Proteomes" id="UP000499080"/>
    </source>
</evidence>
<comment type="caution">
    <text evidence="1">The sequence shown here is derived from an EMBL/GenBank/DDBJ whole genome shotgun (WGS) entry which is preliminary data.</text>
</comment>
<reference evidence="1 2" key="1">
    <citation type="journal article" date="2019" name="Sci. Rep.">
        <title>Orb-weaving spider Araneus ventricosus genome elucidates the spidroin gene catalogue.</title>
        <authorList>
            <person name="Kono N."/>
            <person name="Nakamura H."/>
            <person name="Ohtoshi R."/>
            <person name="Moran D.A.P."/>
            <person name="Shinohara A."/>
            <person name="Yoshida Y."/>
            <person name="Fujiwara M."/>
            <person name="Mori M."/>
            <person name="Tomita M."/>
            <person name="Arakawa K."/>
        </authorList>
    </citation>
    <scope>NUCLEOTIDE SEQUENCE [LARGE SCALE GENOMIC DNA]</scope>
</reference>
<dbReference type="AlphaFoldDB" id="A0A4Y2X3C5"/>
<evidence type="ECO:0000313" key="1">
    <source>
        <dbReference type="EMBL" id="GBO43678.1"/>
    </source>
</evidence>
<organism evidence="1 2">
    <name type="scientific">Araneus ventricosus</name>
    <name type="common">Orbweaver spider</name>
    <name type="synonym">Epeira ventricosa</name>
    <dbReference type="NCBI Taxonomy" id="182803"/>
    <lineage>
        <taxon>Eukaryota</taxon>
        <taxon>Metazoa</taxon>
        <taxon>Ecdysozoa</taxon>
        <taxon>Arthropoda</taxon>
        <taxon>Chelicerata</taxon>
        <taxon>Arachnida</taxon>
        <taxon>Araneae</taxon>
        <taxon>Araneomorphae</taxon>
        <taxon>Entelegynae</taxon>
        <taxon>Araneoidea</taxon>
        <taxon>Araneidae</taxon>
        <taxon>Araneus</taxon>
    </lineage>
</organism>
<dbReference type="EMBL" id="BGPR01070176">
    <property type="protein sequence ID" value="GBO43678.1"/>
    <property type="molecule type" value="Genomic_DNA"/>
</dbReference>
<protein>
    <submittedName>
        <fullName evidence="1">Uncharacterized protein</fullName>
    </submittedName>
</protein>
<keyword evidence="2" id="KW-1185">Reference proteome</keyword>
<sequence>MLKYDRRRYVGEALSRESSGEQTFSISDPLTLCKIFGDPQRGATTLLEYVVLYYQITFFEFSDPQNVFRHRQKDLNPRFAHHCSRGGDLRFEGGGEQAQ</sequence>